<dbReference type="AlphaFoldDB" id="K9W2V8"/>
<dbReference type="Proteomes" id="UP000010472">
    <property type="component" value="Chromosome"/>
</dbReference>
<keyword evidence="2" id="KW-1185">Reference proteome</keyword>
<reference evidence="1 2" key="1">
    <citation type="submission" date="2012-06" db="EMBL/GenBank/DDBJ databases">
        <title>Finished chromosome of genome of Crinalium epipsammum PCC 9333.</title>
        <authorList>
            <consortium name="US DOE Joint Genome Institute"/>
            <person name="Gugger M."/>
            <person name="Coursin T."/>
            <person name="Rippka R."/>
            <person name="Tandeau De Marsac N."/>
            <person name="Huntemann M."/>
            <person name="Wei C.-L."/>
            <person name="Han J."/>
            <person name="Detter J.C."/>
            <person name="Han C."/>
            <person name="Tapia R."/>
            <person name="Davenport K."/>
            <person name="Daligault H."/>
            <person name="Erkkila T."/>
            <person name="Gu W."/>
            <person name="Munk A.C.C."/>
            <person name="Teshima H."/>
            <person name="Xu Y."/>
            <person name="Chain P."/>
            <person name="Chen A."/>
            <person name="Krypides N."/>
            <person name="Mavromatis K."/>
            <person name="Markowitz V."/>
            <person name="Szeto E."/>
            <person name="Ivanova N."/>
            <person name="Mikhailova N."/>
            <person name="Ovchinnikova G."/>
            <person name="Pagani I."/>
            <person name="Pati A."/>
            <person name="Goodwin L."/>
            <person name="Peters L."/>
            <person name="Pitluck S."/>
            <person name="Woyke T."/>
            <person name="Kerfeld C."/>
        </authorList>
    </citation>
    <scope>NUCLEOTIDE SEQUENCE [LARGE SCALE GENOMIC DNA]</scope>
    <source>
        <strain evidence="1 2">PCC 9333</strain>
    </source>
</reference>
<dbReference type="EMBL" id="CP003620">
    <property type="protein sequence ID" value="AFZ13770.1"/>
    <property type="molecule type" value="Genomic_DNA"/>
</dbReference>
<dbReference type="CDD" id="cd00736">
    <property type="entry name" value="lambda_lys-like"/>
    <property type="match status" value="1"/>
</dbReference>
<protein>
    <submittedName>
        <fullName evidence="1">Glycoside hydrolase family 24</fullName>
    </submittedName>
</protein>
<organism evidence="1 2">
    <name type="scientific">Crinalium epipsammum PCC 9333</name>
    <dbReference type="NCBI Taxonomy" id="1173022"/>
    <lineage>
        <taxon>Bacteria</taxon>
        <taxon>Bacillati</taxon>
        <taxon>Cyanobacteriota</taxon>
        <taxon>Cyanophyceae</taxon>
        <taxon>Gomontiellales</taxon>
        <taxon>Gomontiellaceae</taxon>
        <taxon>Crinalium</taxon>
    </lineage>
</organism>
<evidence type="ECO:0000313" key="2">
    <source>
        <dbReference type="Proteomes" id="UP000010472"/>
    </source>
</evidence>
<name>K9W2V8_9CYAN</name>
<accession>K9W2V8</accession>
<dbReference type="RefSeq" id="WP_015203878.1">
    <property type="nucleotide sequence ID" value="NC_019753.1"/>
</dbReference>
<dbReference type="STRING" id="1173022.Cri9333_2931"/>
<gene>
    <name evidence="1" type="ORF">Cri9333_2931</name>
</gene>
<dbReference type="KEGG" id="cep:Cri9333_2931"/>
<keyword evidence="1" id="KW-0378">Hydrolase</keyword>
<dbReference type="HOGENOM" id="CLU_1313695_0_0_3"/>
<evidence type="ECO:0000313" key="1">
    <source>
        <dbReference type="EMBL" id="AFZ13770.1"/>
    </source>
</evidence>
<dbReference type="OrthoDB" id="481043at2"/>
<dbReference type="eggNOG" id="COG4678">
    <property type="taxonomic scope" value="Bacteria"/>
</dbReference>
<proteinExistence type="predicted"/>
<dbReference type="InterPro" id="IPR023346">
    <property type="entry name" value="Lysozyme-like_dom_sf"/>
</dbReference>
<sequence length="209" mass="23819">MNLRIISLERLKFLGVLFLWLLLLPLSSEAALSADLKILRVKAFLDTIAWAETGTVAKKGYHILVFNGKFSNFSKHPKIKQCASINARIVCSTAAGRYQVMDFNWDSLKYKLKLKDFSPGSQDKIALYFIIQKGAIADVKAGRFENAVCKVGGIWASMPCGNNYGQNPKPMGKLKFMYQYRLVNYVKYYKSIEKKRKPSLKYENITIVR</sequence>
<dbReference type="Gene3D" id="1.10.530.10">
    <property type="match status" value="1"/>
</dbReference>
<dbReference type="GO" id="GO:0016787">
    <property type="term" value="F:hydrolase activity"/>
    <property type="evidence" value="ECO:0007669"/>
    <property type="project" value="UniProtKB-KW"/>
</dbReference>
<dbReference type="SUPFAM" id="SSF53955">
    <property type="entry name" value="Lysozyme-like"/>
    <property type="match status" value="1"/>
</dbReference>